<accession>A0ABQ8JAQ9</accession>
<comment type="caution">
    <text evidence="2">The sequence shown here is derived from an EMBL/GenBank/DDBJ whole genome shotgun (WGS) entry which is preliminary data.</text>
</comment>
<gene>
    <name evidence="2" type="ORF">DERP_015405</name>
</gene>
<protein>
    <submittedName>
        <fullName evidence="2">Uncharacterized protein</fullName>
    </submittedName>
</protein>
<reference evidence="2 3" key="1">
    <citation type="journal article" date="2018" name="J. Allergy Clin. Immunol.">
        <title>High-quality assembly of Dermatophagoides pteronyssinus genome and transcriptome reveals a wide range of novel allergens.</title>
        <authorList>
            <person name="Liu X.Y."/>
            <person name="Yang K.Y."/>
            <person name="Wang M.Q."/>
            <person name="Kwok J.S."/>
            <person name="Zeng X."/>
            <person name="Yang Z."/>
            <person name="Xiao X.J."/>
            <person name="Lau C.P."/>
            <person name="Li Y."/>
            <person name="Huang Z.M."/>
            <person name="Ba J.G."/>
            <person name="Yim A.K."/>
            <person name="Ouyang C.Y."/>
            <person name="Ngai S.M."/>
            <person name="Chan T.F."/>
            <person name="Leung E.L."/>
            <person name="Liu L."/>
            <person name="Liu Z.G."/>
            <person name="Tsui S.K."/>
        </authorList>
    </citation>
    <scope>NUCLEOTIDE SEQUENCE [LARGE SCALE GENOMIC DNA]</scope>
    <source>
        <strain evidence="2">Derp</strain>
    </source>
</reference>
<proteinExistence type="predicted"/>
<keyword evidence="1" id="KW-0472">Membrane</keyword>
<sequence length="84" mass="9732">MNAWSNLVIFMVIYALFVTFIMAITIILLQYYCLSLHESSLSLVNFIQSSRFDMEESPSLIKTIPTDILDDTLQSKYKMDTLIK</sequence>
<evidence type="ECO:0000313" key="3">
    <source>
        <dbReference type="Proteomes" id="UP000887458"/>
    </source>
</evidence>
<evidence type="ECO:0000256" key="1">
    <source>
        <dbReference type="SAM" id="Phobius"/>
    </source>
</evidence>
<name>A0ABQ8JAQ9_DERPT</name>
<keyword evidence="1" id="KW-0812">Transmembrane</keyword>
<feature type="transmembrane region" description="Helical" evidence="1">
    <location>
        <begin position="7"/>
        <end position="32"/>
    </location>
</feature>
<keyword evidence="3" id="KW-1185">Reference proteome</keyword>
<reference evidence="2 3" key="2">
    <citation type="journal article" date="2022" name="Mol. Biol. Evol.">
        <title>Comparative Genomics Reveals Insights into the Divergent Evolution of Astigmatic Mites and Household Pest Adaptations.</title>
        <authorList>
            <person name="Xiong Q."/>
            <person name="Wan A.T."/>
            <person name="Liu X."/>
            <person name="Fung C.S."/>
            <person name="Xiao X."/>
            <person name="Malainual N."/>
            <person name="Hou J."/>
            <person name="Wang L."/>
            <person name="Wang M."/>
            <person name="Yang K.Y."/>
            <person name="Cui Y."/>
            <person name="Leung E.L."/>
            <person name="Nong W."/>
            <person name="Shin S.K."/>
            <person name="Au S.W."/>
            <person name="Jeong K.Y."/>
            <person name="Chew F.T."/>
            <person name="Hui J.H."/>
            <person name="Leung T.F."/>
            <person name="Tungtrongchitr A."/>
            <person name="Zhong N."/>
            <person name="Liu Z."/>
            <person name="Tsui S.K."/>
        </authorList>
    </citation>
    <scope>NUCLEOTIDE SEQUENCE [LARGE SCALE GENOMIC DNA]</scope>
    <source>
        <strain evidence="2">Derp</strain>
    </source>
</reference>
<organism evidence="2 3">
    <name type="scientific">Dermatophagoides pteronyssinus</name>
    <name type="common">European house dust mite</name>
    <dbReference type="NCBI Taxonomy" id="6956"/>
    <lineage>
        <taxon>Eukaryota</taxon>
        <taxon>Metazoa</taxon>
        <taxon>Ecdysozoa</taxon>
        <taxon>Arthropoda</taxon>
        <taxon>Chelicerata</taxon>
        <taxon>Arachnida</taxon>
        <taxon>Acari</taxon>
        <taxon>Acariformes</taxon>
        <taxon>Sarcoptiformes</taxon>
        <taxon>Astigmata</taxon>
        <taxon>Psoroptidia</taxon>
        <taxon>Analgoidea</taxon>
        <taxon>Pyroglyphidae</taxon>
        <taxon>Dermatophagoidinae</taxon>
        <taxon>Dermatophagoides</taxon>
    </lineage>
</organism>
<dbReference type="Proteomes" id="UP000887458">
    <property type="component" value="Unassembled WGS sequence"/>
</dbReference>
<evidence type="ECO:0000313" key="2">
    <source>
        <dbReference type="EMBL" id="KAH9419684.1"/>
    </source>
</evidence>
<dbReference type="EMBL" id="NJHN03000056">
    <property type="protein sequence ID" value="KAH9419684.1"/>
    <property type="molecule type" value="Genomic_DNA"/>
</dbReference>
<keyword evidence="1" id="KW-1133">Transmembrane helix</keyword>